<evidence type="ECO:0000313" key="1">
    <source>
        <dbReference type="Proteomes" id="UP000887576"/>
    </source>
</evidence>
<protein>
    <submittedName>
        <fullName evidence="2">Uncharacterized protein</fullName>
    </submittedName>
</protein>
<evidence type="ECO:0000313" key="2">
    <source>
        <dbReference type="WBParaSite" id="JU765_v2.g472.t1"/>
    </source>
</evidence>
<organism evidence="1 2">
    <name type="scientific">Panagrolaimus sp. JU765</name>
    <dbReference type="NCBI Taxonomy" id="591449"/>
    <lineage>
        <taxon>Eukaryota</taxon>
        <taxon>Metazoa</taxon>
        <taxon>Ecdysozoa</taxon>
        <taxon>Nematoda</taxon>
        <taxon>Chromadorea</taxon>
        <taxon>Rhabditida</taxon>
        <taxon>Tylenchina</taxon>
        <taxon>Panagrolaimomorpha</taxon>
        <taxon>Panagrolaimoidea</taxon>
        <taxon>Panagrolaimidae</taxon>
        <taxon>Panagrolaimus</taxon>
    </lineage>
</organism>
<reference evidence="2" key="1">
    <citation type="submission" date="2022-11" db="UniProtKB">
        <authorList>
            <consortium name="WormBaseParasite"/>
        </authorList>
    </citation>
    <scope>IDENTIFICATION</scope>
</reference>
<sequence>MWFLPDVDQLVHVGIGGLAVASAVQHKYQRYCGLAFHVVLGAILFVWPSLLSGPVTAGEFDNVHLLLQRYAAAFHFGFAVFTFLSLKDVIRPERGIHFAKVLTSGFVFWTQLLTAHYLSETTARGVRFNHRYLIPVLAVDGVWFAVEVYKLIKASPKMTEEIDVLCKHTQLCIEGRWTPVLENVFLIDSALSFIYALSNFAFPRQILKQIVKNSYLLDGAHVFYSRQFGSFMLFSAIVSLLAARFPINHQKNYAIQRLTTQVTIVILHLVGHFWFGIYDIAHCTPFVISLLYVSLLVSIYFKIVAQEDDTIVRIKHQVKIN</sequence>
<dbReference type="Proteomes" id="UP000887576">
    <property type="component" value="Unplaced"/>
</dbReference>
<name>A0AC34RA65_9BILA</name>
<accession>A0AC34RA65</accession>
<dbReference type="WBParaSite" id="JU765_v2.g472.t1">
    <property type="protein sequence ID" value="JU765_v2.g472.t1"/>
    <property type="gene ID" value="JU765_v2.g472"/>
</dbReference>
<proteinExistence type="predicted"/>